<gene>
    <name evidence="2" type="ORF">FK529_14630</name>
</gene>
<dbReference type="RefSeq" id="WP_146562460.1">
    <property type="nucleotide sequence ID" value="NZ_VIGW01000008.1"/>
</dbReference>
<dbReference type="PANTHER" id="PTHR35568">
    <property type="entry name" value="TRANSCRIPTIONAL REGULATOR DAUR"/>
    <property type="match status" value="1"/>
</dbReference>
<dbReference type="Proteomes" id="UP000317291">
    <property type="component" value="Unassembled WGS sequence"/>
</dbReference>
<comment type="caution">
    <text evidence="2">The sequence shown here is derived from an EMBL/GenBank/DDBJ whole genome shotgun (WGS) entry which is preliminary data.</text>
</comment>
<protein>
    <submittedName>
        <fullName evidence="2">Transcriptional regulator</fullName>
    </submittedName>
</protein>
<dbReference type="PANTHER" id="PTHR35568:SF1">
    <property type="entry name" value="TRANSCRIPTIONAL REGULATOR DAUR"/>
    <property type="match status" value="1"/>
</dbReference>
<evidence type="ECO:0000259" key="1">
    <source>
        <dbReference type="Pfam" id="PF13309"/>
    </source>
</evidence>
<dbReference type="OrthoDB" id="4743071at2"/>
<keyword evidence="3" id="KW-1185">Reference proteome</keyword>
<sequence>MTESAPRPGLDHPLVEAVRGLVARLDAELVTPDALRHGDVPLVWEGETVGGVRLPAADAPAGDLDALLANVADELGSPLAELGRAEKQRAVRLLEERGAFAYRKSAESVAEALGVTRFTVYNYLNRVRG</sequence>
<dbReference type="AlphaFoldDB" id="A0A5C5R8P6"/>
<accession>A0A5C5R8P6</accession>
<dbReference type="Pfam" id="PF13309">
    <property type="entry name" value="HTH_22"/>
    <property type="match status" value="1"/>
</dbReference>
<evidence type="ECO:0000313" key="3">
    <source>
        <dbReference type="Proteomes" id="UP000317291"/>
    </source>
</evidence>
<dbReference type="InterPro" id="IPR039446">
    <property type="entry name" value="DauR-like"/>
</dbReference>
<dbReference type="InterPro" id="IPR039445">
    <property type="entry name" value="DauR-like_HTH"/>
</dbReference>
<dbReference type="EMBL" id="VIGW01000008">
    <property type="protein sequence ID" value="TWS18551.1"/>
    <property type="molecule type" value="Genomic_DNA"/>
</dbReference>
<organism evidence="2 3">
    <name type="scientific">Tsukamurella asaccharolytica</name>
    <dbReference type="NCBI Taxonomy" id="2592067"/>
    <lineage>
        <taxon>Bacteria</taxon>
        <taxon>Bacillati</taxon>
        <taxon>Actinomycetota</taxon>
        <taxon>Actinomycetes</taxon>
        <taxon>Mycobacteriales</taxon>
        <taxon>Tsukamurellaceae</taxon>
        <taxon>Tsukamurella</taxon>
    </lineage>
</organism>
<feature type="domain" description="Transcriptional regulator DauR-like HTH" evidence="1">
    <location>
        <begin position="64"/>
        <end position="125"/>
    </location>
</feature>
<name>A0A5C5R8P6_9ACTN</name>
<proteinExistence type="predicted"/>
<reference evidence="2 3" key="1">
    <citation type="submission" date="2019-06" db="EMBL/GenBank/DDBJ databases">
        <title>Tsukamurella conjunctivitidis sp. nov., Tsukamurella assacharolytica sp. nov. and Tsukamurella sputae sp. nov. isolated from patients with conjunctivitis, bacteraemia (lymphoma) and respiratory infection (sputum) in Hong Kong.</title>
        <authorList>
            <person name="Teng J.L.L."/>
            <person name="Lee H.H."/>
            <person name="Fong J.Y.H."/>
            <person name="Fok K.M.N."/>
            <person name="Lau S.K.P."/>
            <person name="Woo P.C.Y."/>
        </authorList>
    </citation>
    <scope>NUCLEOTIDE SEQUENCE [LARGE SCALE GENOMIC DNA]</scope>
    <source>
        <strain evidence="2 3">HKU71</strain>
    </source>
</reference>
<evidence type="ECO:0000313" key="2">
    <source>
        <dbReference type="EMBL" id="TWS18551.1"/>
    </source>
</evidence>